<organism evidence="3 4">
    <name type="scientific">Saccharomyces mikatae IFO 1815</name>
    <dbReference type="NCBI Taxonomy" id="226126"/>
    <lineage>
        <taxon>Eukaryota</taxon>
        <taxon>Fungi</taxon>
        <taxon>Dikarya</taxon>
        <taxon>Ascomycota</taxon>
        <taxon>Saccharomycotina</taxon>
        <taxon>Saccharomycetes</taxon>
        <taxon>Saccharomycetales</taxon>
        <taxon>Saccharomycetaceae</taxon>
        <taxon>Saccharomyces</taxon>
    </lineage>
</organism>
<comment type="subcellular location">
    <subcellularLocation>
        <location evidence="1">Mitochondrion</location>
    </subcellularLocation>
</comment>
<evidence type="ECO:0008006" key="5">
    <source>
        <dbReference type="Google" id="ProtNLM"/>
    </source>
</evidence>
<dbReference type="AlphaFoldDB" id="A0AA35IW63"/>
<protein>
    <recommendedName>
        <fullName evidence="5">ATPase expression protein 3</fullName>
    </recommendedName>
</protein>
<name>A0AA35IW63_SACMI</name>
<evidence type="ECO:0000313" key="3">
    <source>
        <dbReference type="EMBL" id="CAI4036866.1"/>
    </source>
</evidence>
<proteinExistence type="inferred from homology"/>
<dbReference type="GeneID" id="80921791"/>
<dbReference type="Gene3D" id="1.25.40.10">
    <property type="entry name" value="Tetratricopeptide repeat domain"/>
    <property type="match status" value="2"/>
</dbReference>
<reference evidence="3" key="1">
    <citation type="submission" date="2022-10" db="EMBL/GenBank/DDBJ databases">
        <authorList>
            <person name="Byrne P K."/>
        </authorList>
    </citation>
    <scope>NUCLEOTIDE SEQUENCE</scope>
    <source>
        <strain evidence="3">IFO1815</strain>
    </source>
</reference>
<keyword evidence="4" id="KW-1185">Reference proteome</keyword>
<evidence type="ECO:0000256" key="2">
    <source>
        <dbReference type="ARBA" id="ARBA00007626"/>
    </source>
</evidence>
<sequence length="606" mass="70533">MNTLKCLAHVISKSGKETPRLYQKVIFPDLFKEDTTVVKVKKVKQQENDCPELASINVDSKTMTQRGVKYEREQVKEYLLYLPTLTLSRKEIRDDYDEERAKQMYIISKQMKSSNKFKKLLTAKSQEFTRELLTLLIGCTSIEENPRSEHFTRKFLKFSNQEIPPLPDFSKNPQLFENYVGLLTHTKFNFRSSSNLNGIVRKILRHLLHPTNKTTLSLRSPQVYNDAIYFFSEHFDFASCREIFAQMKAEGSKPNTVTFNLLLRNVVKNTHIRKTKYPDDEVLFYLRSMRNQGVCADIITWTTCYNFLRDEISRQLYIVQMGEHLGNFNINFVYTVLRNGDYTAEDCLKVLATNSLPISRKMLYLCIERLLNEEQVKTASKLLDYGFQHLRSNFRLNSEGMNHFMRVFATKGRTDLAFLCYNTCCKIYKIKPDSETFEMLFKALVRNGNTKNFGTVLKYIKELKAAEGFGLRTTYWSVKAESILKFSNSTVPSEKSLEKAKKLVGSLVASKGEFSWKIWKESDSDQKKILRFIGCIPMTLRSTNTQHHHQNPTGLPSKISQKKKEFRNRIKAIATEAAFEKRKAYIKNNDAAFEKELVERMIIKEI</sequence>
<dbReference type="RefSeq" id="XP_056079983.1">
    <property type="nucleotide sequence ID" value="XM_056226245.1"/>
</dbReference>
<dbReference type="Proteomes" id="UP001161438">
    <property type="component" value="Chromosome 16"/>
</dbReference>
<evidence type="ECO:0000256" key="1">
    <source>
        <dbReference type="ARBA" id="ARBA00004173"/>
    </source>
</evidence>
<gene>
    <name evidence="3" type="primary">SMKI16G1630</name>
    <name evidence="3" type="ORF">SMKI_16G1630</name>
</gene>
<evidence type="ECO:0000313" key="4">
    <source>
        <dbReference type="Proteomes" id="UP001161438"/>
    </source>
</evidence>
<dbReference type="PANTHER" id="PTHR46128:SF329">
    <property type="entry name" value="MITOCHONDRIAL GROUP I INTRON SPLICING FACTOR DMR1"/>
    <property type="match status" value="1"/>
</dbReference>
<dbReference type="InterPro" id="IPR050872">
    <property type="entry name" value="PPR_P_subfamily"/>
</dbReference>
<dbReference type="GO" id="GO:0005739">
    <property type="term" value="C:mitochondrion"/>
    <property type="evidence" value="ECO:0007669"/>
    <property type="project" value="UniProtKB-SubCell"/>
</dbReference>
<dbReference type="InterPro" id="IPR011990">
    <property type="entry name" value="TPR-like_helical_dom_sf"/>
</dbReference>
<dbReference type="EMBL" id="OX365772">
    <property type="protein sequence ID" value="CAI4036866.1"/>
    <property type="molecule type" value="Genomic_DNA"/>
</dbReference>
<dbReference type="PANTHER" id="PTHR46128">
    <property type="entry name" value="MITOCHONDRIAL GROUP I INTRON SPLICING FACTOR CCM1"/>
    <property type="match status" value="1"/>
</dbReference>
<dbReference type="InterPro" id="IPR002885">
    <property type="entry name" value="PPR_rpt"/>
</dbReference>
<accession>A0AA35IW63</accession>
<dbReference type="Pfam" id="PF13812">
    <property type="entry name" value="PPR_3"/>
    <property type="match status" value="1"/>
</dbReference>
<comment type="similarity">
    <text evidence="2">Belongs to the PPR family. P subfamily.</text>
</comment>